<evidence type="ECO:0000256" key="1">
    <source>
        <dbReference type="SAM" id="MobiDB-lite"/>
    </source>
</evidence>
<evidence type="ECO:0000259" key="2">
    <source>
        <dbReference type="SMART" id="SM00829"/>
    </source>
</evidence>
<gene>
    <name evidence="3" type="ORF">RBB77_09600</name>
</gene>
<dbReference type="InterPro" id="IPR020843">
    <property type="entry name" value="ER"/>
</dbReference>
<dbReference type="InterPro" id="IPR013149">
    <property type="entry name" value="ADH-like_C"/>
</dbReference>
<feature type="region of interest" description="Disordered" evidence="1">
    <location>
        <begin position="296"/>
        <end position="315"/>
    </location>
</feature>
<dbReference type="EMBL" id="CP132942">
    <property type="protein sequence ID" value="XCB35132.1"/>
    <property type="molecule type" value="Genomic_DNA"/>
</dbReference>
<dbReference type="PANTHER" id="PTHR43482:SF1">
    <property type="entry name" value="PROTEIN AST1-RELATED"/>
    <property type="match status" value="1"/>
</dbReference>
<dbReference type="InterPro" id="IPR052585">
    <property type="entry name" value="Lipid_raft_assoc_Zn_ADH"/>
</dbReference>
<name>A0AAU7ZW51_9BACT</name>
<dbReference type="SUPFAM" id="SSF50129">
    <property type="entry name" value="GroES-like"/>
    <property type="match status" value="1"/>
</dbReference>
<dbReference type="PANTHER" id="PTHR43482">
    <property type="entry name" value="PROTEIN AST1-RELATED"/>
    <property type="match status" value="1"/>
</dbReference>
<dbReference type="SUPFAM" id="SSF51735">
    <property type="entry name" value="NAD(P)-binding Rossmann-fold domains"/>
    <property type="match status" value="1"/>
</dbReference>
<dbReference type="Pfam" id="PF08240">
    <property type="entry name" value="ADH_N"/>
    <property type="match status" value="1"/>
</dbReference>
<evidence type="ECO:0000313" key="3">
    <source>
        <dbReference type="EMBL" id="XCB35132.1"/>
    </source>
</evidence>
<accession>A0AAU7ZW51</accession>
<dbReference type="KEGG" id="tpsc:RBB77_09600"/>
<dbReference type="Gene3D" id="3.90.180.10">
    <property type="entry name" value="Medium-chain alcohol dehydrogenases, catalytic domain"/>
    <property type="match status" value="1"/>
</dbReference>
<dbReference type="InterPro" id="IPR036291">
    <property type="entry name" value="NAD(P)-bd_dom_sf"/>
</dbReference>
<sequence length="315" mass="33929">MRVIQFSQFGDPSQLRLVERPDLTADQSTALVQVVAAAVNPSDVKNVAGRMEQTTLPRIPGRDYSGLVVNGPADWLGKEVWGTGGDVGFTRDGTHAEYISVPRTSLVRKPQSLTHEQAGSAGVTFVTAWCAVYEYAALKAGETIAVIGSKGGVGRAAVQIAKYLGAFVIGINRSRDDEAILEDLVLDSSDPMLPELLRSMNAGKGADVVFNTAGGPMFEIGLTLLARRGRQVEITSPTARRATSIWWTSTITSRASSASIPSNGTSLPPRASLRRLLKALKLERTSPTRSIKYCRSKRPDKRMNVSQRDTAAGWS</sequence>
<reference evidence="3" key="2">
    <citation type="journal article" date="2024" name="Environ. Microbiol.">
        <title>Genome analysis and description of Tunturibacter gen. nov. expands the diversity of Terriglobia in tundra soils.</title>
        <authorList>
            <person name="Messyasz A."/>
            <person name="Mannisto M.K."/>
            <person name="Kerkhof L.J."/>
            <person name="Haggblom M.M."/>
        </authorList>
    </citation>
    <scope>NUCLEOTIDE SEQUENCE</scope>
    <source>
        <strain evidence="3">X5P6</strain>
    </source>
</reference>
<dbReference type="InterPro" id="IPR011032">
    <property type="entry name" value="GroES-like_sf"/>
</dbReference>
<dbReference type="RefSeq" id="WP_353066898.1">
    <property type="nucleotide sequence ID" value="NZ_CP132942.1"/>
</dbReference>
<dbReference type="SMART" id="SM00829">
    <property type="entry name" value="PKS_ER"/>
    <property type="match status" value="1"/>
</dbReference>
<proteinExistence type="predicted"/>
<protein>
    <submittedName>
        <fullName evidence="3">Zinc-binding alcohol dehydrogenase family protein</fullName>
    </submittedName>
</protein>
<dbReference type="Pfam" id="PF00107">
    <property type="entry name" value="ADH_zinc_N"/>
    <property type="match status" value="1"/>
</dbReference>
<dbReference type="InterPro" id="IPR013154">
    <property type="entry name" value="ADH-like_N"/>
</dbReference>
<feature type="domain" description="Enoyl reductase (ER)" evidence="2">
    <location>
        <begin position="10"/>
        <end position="308"/>
    </location>
</feature>
<reference evidence="3" key="1">
    <citation type="submission" date="2023-08" db="EMBL/GenBank/DDBJ databases">
        <authorList>
            <person name="Messyasz A."/>
            <person name="Mannisto M.K."/>
            <person name="Kerkhof L.J."/>
            <person name="Haggblom M."/>
        </authorList>
    </citation>
    <scope>NUCLEOTIDE SEQUENCE</scope>
    <source>
        <strain evidence="3">X5P6</strain>
    </source>
</reference>
<dbReference type="Gene3D" id="3.40.50.720">
    <property type="entry name" value="NAD(P)-binding Rossmann-like Domain"/>
    <property type="match status" value="1"/>
</dbReference>
<dbReference type="GO" id="GO:0016491">
    <property type="term" value="F:oxidoreductase activity"/>
    <property type="evidence" value="ECO:0007669"/>
    <property type="project" value="InterPro"/>
</dbReference>
<dbReference type="AlphaFoldDB" id="A0AAU7ZW51"/>
<organism evidence="3">
    <name type="scientific">Tunturiibacter psychrotolerans</name>
    <dbReference type="NCBI Taxonomy" id="3069686"/>
    <lineage>
        <taxon>Bacteria</taxon>
        <taxon>Pseudomonadati</taxon>
        <taxon>Acidobacteriota</taxon>
        <taxon>Terriglobia</taxon>
        <taxon>Terriglobales</taxon>
        <taxon>Acidobacteriaceae</taxon>
        <taxon>Tunturiibacter</taxon>
    </lineage>
</organism>